<dbReference type="OrthoDB" id="2676808at2"/>
<dbReference type="AlphaFoldDB" id="A0A4S5EBQ1"/>
<dbReference type="Gene3D" id="3.60.20.20">
    <property type="entry name" value="Inosine monophosphate cyclohydrolase-like"/>
    <property type="match status" value="1"/>
</dbReference>
<dbReference type="GO" id="GO:0003937">
    <property type="term" value="F:IMP cyclohydrolase activity"/>
    <property type="evidence" value="ECO:0007669"/>
    <property type="project" value="InterPro"/>
</dbReference>
<organism evidence="2 3">
    <name type="scientific">Candidatus Frankia alpina</name>
    <dbReference type="NCBI Taxonomy" id="2699483"/>
    <lineage>
        <taxon>Bacteria</taxon>
        <taxon>Bacillati</taxon>
        <taxon>Actinomycetota</taxon>
        <taxon>Actinomycetes</taxon>
        <taxon>Frankiales</taxon>
        <taxon>Frankiaceae</taxon>
        <taxon>Frankia</taxon>
    </lineage>
</organism>
<keyword evidence="3" id="KW-1185">Reference proteome</keyword>
<reference evidence="2 3" key="1">
    <citation type="submission" date="2019-04" db="EMBL/GenBank/DDBJ databases">
        <title>Draft genome sequences for three unisolated Alnus-infective Frankia Sp+ strains, AgTrS, AiOr and AvVan, the first sequenced Frankia strains able to sporulate in-planta.</title>
        <authorList>
            <person name="Bethencourt L."/>
            <person name="Vautrin F."/>
            <person name="Taib N."/>
            <person name="Dubost A."/>
            <person name="Castro-Garcia L."/>
            <person name="Imbaud O."/>
            <person name="Abrouk D."/>
            <person name="Fournier P."/>
            <person name="Briolay J."/>
            <person name="Nguyen A."/>
            <person name="Normand P."/>
            <person name="Fernandez M.P."/>
            <person name="Brochier-Armanet C."/>
            <person name="Herrera-Belaroussi A."/>
        </authorList>
    </citation>
    <scope>NUCLEOTIDE SEQUENCE [LARGE SCALE GENOMIC DNA]</scope>
    <source>
        <strain evidence="2 3">AvVan</strain>
    </source>
</reference>
<dbReference type="InterPro" id="IPR020600">
    <property type="entry name" value="IMP_cyclohydrolase-like"/>
</dbReference>
<dbReference type="RefSeq" id="WP_136448889.1">
    <property type="nucleotide sequence ID" value="NZ_CADCWT010000189.1"/>
</dbReference>
<dbReference type="Pfam" id="PF07826">
    <property type="entry name" value="IMP_cyclohyd"/>
    <property type="match status" value="1"/>
</dbReference>
<evidence type="ECO:0000313" key="3">
    <source>
        <dbReference type="Proteomes" id="UP000305282"/>
    </source>
</evidence>
<evidence type="ECO:0000313" key="2">
    <source>
        <dbReference type="EMBL" id="THJ69082.1"/>
    </source>
</evidence>
<dbReference type="Proteomes" id="UP000305282">
    <property type="component" value="Unassembled WGS sequence"/>
</dbReference>
<dbReference type="GO" id="GO:0006188">
    <property type="term" value="P:IMP biosynthetic process"/>
    <property type="evidence" value="ECO:0007669"/>
    <property type="project" value="InterPro"/>
</dbReference>
<accession>A0A4S5EBQ1</accession>
<proteinExistence type="predicted"/>
<gene>
    <name evidence="2" type="ORF">E7Y31_16525</name>
</gene>
<dbReference type="InterPro" id="IPR036795">
    <property type="entry name" value="IMP_cyclohydrolase-like_sf"/>
</dbReference>
<dbReference type="SUPFAM" id="SSF75569">
    <property type="entry name" value="Archaeal IMP cyclohydrolase PurO"/>
    <property type="match status" value="1"/>
</dbReference>
<protein>
    <recommendedName>
        <fullName evidence="1">Inosine monophosphate cyclohydrolase-like domain-containing protein</fullName>
    </recommendedName>
</protein>
<name>A0A4S5EBQ1_9ACTN</name>
<comment type="caution">
    <text evidence="2">The sequence shown here is derived from an EMBL/GenBank/DDBJ whole genome shotgun (WGS) entry which is preliminary data.</text>
</comment>
<dbReference type="EMBL" id="SSXH01000468">
    <property type="protein sequence ID" value="THJ69082.1"/>
    <property type="molecule type" value="Genomic_DNA"/>
</dbReference>
<evidence type="ECO:0000259" key="1">
    <source>
        <dbReference type="Pfam" id="PF07826"/>
    </source>
</evidence>
<feature type="domain" description="Inosine monophosphate cyclohydrolase-like" evidence="1">
    <location>
        <begin position="15"/>
        <end position="107"/>
    </location>
</feature>
<sequence>MSIAPLRQVLAGNRYPGRGVLWARTLDGALHGGYFLTGRSAASQARRLMRRDAELIVAATGAAAHDPLRHYVAARERGGWLVFGNGEQVAAVADRLEAGQPAGREALLAEVWDALTPQLRVAAAVFAPGQLADAAIRNTSPR</sequence>